<dbReference type="InterPro" id="IPR016089">
    <property type="entry name" value="Chalcone_isomerase_bundle_sf"/>
</dbReference>
<dbReference type="OrthoDB" id="376357at2759"/>
<dbReference type="AlphaFoldDB" id="A0A2P6TFG5"/>
<proteinExistence type="inferred from homology"/>
<dbReference type="FunFam" id="1.10.1200.240:FF:000001">
    <property type="entry name" value="Ribosomal protein L19"/>
    <property type="match status" value="1"/>
</dbReference>
<dbReference type="PROSITE" id="PS51379">
    <property type="entry name" value="4FE4S_FER_2"/>
    <property type="match status" value="1"/>
</dbReference>
<dbReference type="Gene3D" id="1.10.1200.240">
    <property type="match status" value="1"/>
</dbReference>
<feature type="domain" description="J" evidence="9">
    <location>
        <begin position="243"/>
        <end position="330"/>
    </location>
</feature>
<dbReference type="SUPFAM" id="SSF54626">
    <property type="entry name" value="Chalcone isomerase"/>
    <property type="match status" value="1"/>
</dbReference>
<dbReference type="Proteomes" id="UP000239899">
    <property type="component" value="Unassembled WGS sequence"/>
</dbReference>
<dbReference type="GO" id="GO:0003735">
    <property type="term" value="F:structural constituent of ribosome"/>
    <property type="evidence" value="ECO:0007669"/>
    <property type="project" value="InterPro"/>
</dbReference>
<dbReference type="EMBL" id="LHPG02000018">
    <property type="protein sequence ID" value="PRW32847.1"/>
    <property type="molecule type" value="Genomic_DNA"/>
</dbReference>
<dbReference type="InterPro" id="IPR036869">
    <property type="entry name" value="J_dom_sf"/>
</dbReference>
<dbReference type="Pfam" id="PF13370">
    <property type="entry name" value="Fer4_13"/>
    <property type="match status" value="1"/>
</dbReference>
<dbReference type="Pfam" id="PF00226">
    <property type="entry name" value="DnaJ"/>
    <property type="match status" value="1"/>
</dbReference>
<evidence type="ECO:0000256" key="4">
    <source>
        <dbReference type="ARBA" id="ARBA00023274"/>
    </source>
</evidence>
<protein>
    <recommendedName>
        <fullName evidence="5 6">Multifunctional fusion protein</fullName>
    </recommendedName>
    <domain>
        <recommendedName>
            <fullName evidence="5">Ribosomal protein L19</fullName>
        </recommendedName>
    </domain>
    <domain>
        <recommendedName>
            <fullName evidence="6">Chalcone-flavonone isomerase family protein</fullName>
        </recommendedName>
    </domain>
</protein>
<dbReference type="Gene3D" id="3.50.70.10">
    <property type="match status" value="1"/>
</dbReference>
<dbReference type="GO" id="GO:0016872">
    <property type="term" value="F:intramolecular lyase activity"/>
    <property type="evidence" value="ECO:0007669"/>
    <property type="project" value="InterPro"/>
</dbReference>
<dbReference type="PROSITE" id="PS50076">
    <property type="entry name" value="DNAJ_2"/>
    <property type="match status" value="1"/>
</dbReference>
<dbReference type="GO" id="GO:0006412">
    <property type="term" value="P:translation"/>
    <property type="evidence" value="ECO:0007669"/>
    <property type="project" value="InterPro"/>
</dbReference>
<comment type="similarity">
    <text evidence="2 5">Belongs to the eukaryotic ribosomal protein eL19 family.</text>
</comment>
<dbReference type="InterPro" id="IPR000196">
    <property type="entry name" value="Ribosomal_eL19_dom"/>
</dbReference>
<comment type="caution">
    <text evidence="11">The sequence shown here is derived from an EMBL/GenBank/DDBJ whole genome shotgun (WGS) entry which is preliminary data.</text>
</comment>
<dbReference type="GO" id="GO:0022625">
    <property type="term" value="C:cytosolic large ribosomal subunit"/>
    <property type="evidence" value="ECO:0007669"/>
    <property type="project" value="InterPro"/>
</dbReference>
<dbReference type="CDD" id="cd01417">
    <property type="entry name" value="Ribosomal_L19e_E"/>
    <property type="match status" value="1"/>
</dbReference>
<dbReference type="InterPro" id="IPR035970">
    <property type="entry name" value="60S_ribosomal_eL19_sf"/>
</dbReference>
<dbReference type="Pfam" id="PF01280">
    <property type="entry name" value="Ribosomal_L19e"/>
    <property type="match status" value="1"/>
</dbReference>
<dbReference type="InterPro" id="IPR057260">
    <property type="entry name" value="Ribosomal_L19e_C"/>
</dbReference>
<dbReference type="InterPro" id="IPR015972">
    <property type="entry name" value="Ribosomal_eL19_dom1"/>
</dbReference>
<dbReference type="InterPro" id="IPR001623">
    <property type="entry name" value="DnaJ_domain"/>
</dbReference>
<evidence type="ECO:0000313" key="12">
    <source>
        <dbReference type="Proteomes" id="UP000239899"/>
    </source>
</evidence>
<feature type="compositionally biased region" description="Basic residues" evidence="8">
    <location>
        <begin position="72"/>
        <end position="83"/>
    </location>
</feature>
<dbReference type="SMART" id="SM01416">
    <property type="entry name" value="Ribosomal_L19e"/>
    <property type="match status" value="1"/>
</dbReference>
<keyword evidence="12" id="KW-1185">Reference proteome</keyword>
<feature type="region of interest" description="Disordered" evidence="8">
    <location>
        <begin position="546"/>
        <end position="572"/>
    </location>
</feature>
<dbReference type="InterPro" id="IPR033935">
    <property type="entry name" value="Ribosomal_eL19_euk"/>
</dbReference>
<accession>A0A2P6TFG5</accession>
<feature type="region of interest" description="Disordered" evidence="8">
    <location>
        <begin position="60"/>
        <end position="83"/>
    </location>
</feature>
<sequence>MVSLKLQKRLAASVLGCGLRKVWLDPNEVNDISMANSRQNVRKLVKDGFIIRKPEKIHSRHRARTAAEAKAKGRHTGYGKRRGTREARLPTKILWIRRMRVLRRLLKKYRDSKKIDRHLYHELYLKVKGNVYKNKRVLMEAIHKQKAEKIREKNIADQLEARRAKNKAARERKAARREERFAQGVTAATETKKPGPSPAGAWRQRRCSVRAAAAAQAATEQERGEQWRPTSASSFILSSGVVDYYELLGVDDIASPAEIKAAYRALAKVCHVDIAGDNESNRNICILLNDSSPPFSPLPSESNRNICILLNEAYEVLMDPEARTAYNAELDTALADEDDGYTGEPLSKWLANTKMGKNTDPQENRAVFVDENTCIGCKQCVWCAPATFRMEDTYGRSRVFAQWLDKEDNIQAAIEACPVSCIHWVTKDDLPALEFVCQNKVKRTNVAAMMAQQGFVEDVFAAKDKYLKERRRKEEDRARAARWSAAQEAARRQAAQEIMNKQDGWFASFAMRFGMSNLAANAAAAMEQTVFGASYSSDDEYAGYSKVGRRMRSRRKSDRTYGAKNAGGGKVPRERALVPTGAALRPWRRDVPDTALLLPFASIGLGAAAAVPPPLKERATGTLFNGEVDYCAGQRGCPVITGAGARRKRIAGIKNLDVYAFALYVDQATARSRLGGKFRGQAAAAVAQDQRLFDELVASEGVEKVLRIVITSGLVKRKTFLEALEERLEPPLKQAGELSALGDFTRQFDEARFRKGLEIVFAASGGKLTTRVDGQEVGTIRNACLARALLNIYVGRDPVSKPGKEAIGEGLAAMVLA</sequence>
<dbReference type="InterPro" id="IPR016087">
    <property type="entry name" value="Chalcone_isomerase"/>
</dbReference>
<evidence type="ECO:0000256" key="1">
    <source>
        <dbReference type="ARBA" id="ARBA00007166"/>
    </source>
</evidence>
<feature type="compositionally biased region" description="Basic residues" evidence="8">
    <location>
        <begin position="547"/>
        <end position="557"/>
    </location>
</feature>
<dbReference type="InterPro" id="IPR023638">
    <property type="entry name" value="Ribosomal_eL19_CS"/>
</dbReference>
<feature type="coiled-coil region" evidence="7">
    <location>
        <begin position="142"/>
        <end position="178"/>
    </location>
</feature>
<comment type="similarity">
    <text evidence="1 6">Belongs to the chalcone isomerase family.</text>
</comment>
<dbReference type="InterPro" id="IPR057259">
    <property type="entry name" value="Ribosomal_L19e"/>
</dbReference>
<dbReference type="FunFam" id="1.10.1650.10:FF:000001">
    <property type="entry name" value="Ribosomal protein L19"/>
    <property type="match status" value="1"/>
</dbReference>
<dbReference type="InterPro" id="IPR036298">
    <property type="entry name" value="Chalcone_isomerase_sf"/>
</dbReference>
<evidence type="ECO:0000259" key="10">
    <source>
        <dbReference type="PROSITE" id="PS51379"/>
    </source>
</evidence>
<reference evidence="11 12" key="1">
    <citation type="journal article" date="2018" name="Plant J.">
        <title>Genome sequences of Chlorella sorokiniana UTEX 1602 and Micractinium conductrix SAG 241.80: implications to maltose excretion by a green alga.</title>
        <authorList>
            <person name="Arriola M.B."/>
            <person name="Velmurugan N."/>
            <person name="Zhang Y."/>
            <person name="Plunkett M.H."/>
            <person name="Hondzo H."/>
            <person name="Barney B.M."/>
        </authorList>
    </citation>
    <scope>NUCLEOTIDE SEQUENCE [LARGE SCALE GENOMIC DNA]</scope>
    <source>
        <strain evidence="12">UTEX 1602</strain>
    </source>
</reference>
<name>A0A2P6TFG5_CHLSO</name>
<dbReference type="STRING" id="3076.A0A2P6TFG5"/>
<dbReference type="NCBIfam" id="NF006343">
    <property type="entry name" value="PRK08570.1"/>
    <property type="match status" value="1"/>
</dbReference>
<dbReference type="CDD" id="cd06257">
    <property type="entry name" value="DnaJ"/>
    <property type="match status" value="1"/>
</dbReference>
<feature type="domain" description="4Fe-4S ferredoxin-type" evidence="10">
    <location>
        <begin position="365"/>
        <end position="393"/>
    </location>
</feature>
<organism evidence="11 12">
    <name type="scientific">Chlorella sorokiniana</name>
    <name type="common">Freshwater green alga</name>
    <dbReference type="NCBI Taxonomy" id="3076"/>
    <lineage>
        <taxon>Eukaryota</taxon>
        <taxon>Viridiplantae</taxon>
        <taxon>Chlorophyta</taxon>
        <taxon>core chlorophytes</taxon>
        <taxon>Trebouxiophyceae</taxon>
        <taxon>Chlorellales</taxon>
        <taxon>Chlorellaceae</taxon>
        <taxon>Chlorella clade</taxon>
        <taxon>Chlorella</taxon>
    </lineage>
</organism>
<keyword evidence="7" id="KW-0175">Coiled coil</keyword>
<dbReference type="SMART" id="SM00271">
    <property type="entry name" value="DnaJ"/>
    <property type="match status" value="1"/>
</dbReference>
<dbReference type="Pfam" id="PF25476">
    <property type="entry name" value="Ribosomal_L19e_C"/>
    <property type="match status" value="1"/>
</dbReference>
<keyword evidence="4 5" id="KW-0687">Ribonucleoprotein</keyword>
<evidence type="ECO:0000256" key="3">
    <source>
        <dbReference type="ARBA" id="ARBA00022980"/>
    </source>
</evidence>
<dbReference type="Gene3D" id="1.10.287.110">
    <property type="entry name" value="DnaJ domain"/>
    <property type="match status" value="1"/>
</dbReference>
<dbReference type="Pfam" id="PF02431">
    <property type="entry name" value="Chalcone"/>
    <property type="match status" value="1"/>
</dbReference>
<dbReference type="InterPro" id="IPR016088">
    <property type="entry name" value="Chalcone_isomerase_3-sand"/>
</dbReference>
<dbReference type="Gene3D" id="3.30.70.20">
    <property type="match status" value="1"/>
</dbReference>
<dbReference type="PRINTS" id="PR00625">
    <property type="entry name" value="JDOMAIN"/>
</dbReference>
<gene>
    <name evidence="11" type="ORF">C2E21_8043</name>
</gene>
<evidence type="ECO:0000256" key="2">
    <source>
        <dbReference type="ARBA" id="ARBA00011082"/>
    </source>
</evidence>
<dbReference type="SUPFAM" id="SSF54862">
    <property type="entry name" value="4Fe-4S ferredoxins"/>
    <property type="match status" value="1"/>
</dbReference>
<evidence type="ECO:0000256" key="5">
    <source>
        <dbReference type="RuleBase" id="RU000574"/>
    </source>
</evidence>
<dbReference type="GO" id="GO:0003723">
    <property type="term" value="F:RNA binding"/>
    <property type="evidence" value="ECO:0007669"/>
    <property type="project" value="InterPro"/>
</dbReference>
<evidence type="ECO:0000256" key="7">
    <source>
        <dbReference type="SAM" id="Coils"/>
    </source>
</evidence>
<evidence type="ECO:0000256" key="8">
    <source>
        <dbReference type="SAM" id="MobiDB-lite"/>
    </source>
</evidence>
<dbReference type="PANTHER" id="PTHR10722">
    <property type="entry name" value="60S RIBOSOMAL PROTEIN L19"/>
    <property type="match status" value="1"/>
</dbReference>
<dbReference type="SUPFAM" id="SSF46565">
    <property type="entry name" value="Chaperone J-domain"/>
    <property type="match status" value="1"/>
</dbReference>
<keyword evidence="3 5" id="KW-0689">Ribosomal protein</keyword>
<dbReference type="HAMAP" id="MF_01475">
    <property type="entry name" value="Ribosomal_eL19"/>
    <property type="match status" value="1"/>
</dbReference>
<dbReference type="SUPFAM" id="SSF48140">
    <property type="entry name" value="Ribosomal protein L19 (L19e)"/>
    <property type="match status" value="1"/>
</dbReference>
<dbReference type="InterPro" id="IPR017896">
    <property type="entry name" value="4Fe4S_Fe-S-bd"/>
</dbReference>
<dbReference type="Gene3D" id="1.10.890.20">
    <property type="match status" value="1"/>
</dbReference>
<dbReference type="InterPro" id="IPR039547">
    <property type="entry name" value="Ribosomal_eL19"/>
</dbReference>
<evidence type="ECO:0000313" key="11">
    <source>
        <dbReference type="EMBL" id="PRW32847.1"/>
    </source>
</evidence>
<dbReference type="PROSITE" id="PS00526">
    <property type="entry name" value="RIBOSOMAL_L19E"/>
    <property type="match status" value="1"/>
</dbReference>
<dbReference type="Gene3D" id="1.10.1650.10">
    <property type="match status" value="1"/>
</dbReference>
<evidence type="ECO:0000256" key="6">
    <source>
        <dbReference type="RuleBase" id="RU361158"/>
    </source>
</evidence>
<evidence type="ECO:0000259" key="9">
    <source>
        <dbReference type="PROSITE" id="PS50076"/>
    </source>
</evidence>